<protein>
    <submittedName>
        <fullName evidence="15">E-selectin-like</fullName>
    </submittedName>
</protein>
<evidence type="ECO:0000313" key="14">
    <source>
        <dbReference type="Proteomes" id="UP000515135"/>
    </source>
</evidence>
<evidence type="ECO:0000256" key="7">
    <source>
        <dbReference type="ARBA" id="ARBA00022837"/>
    </source>
</evidence>
<dbReference type="Pfam" id="PF00084">
    <property type="entry name" value="Sushi"/>
    <property type="match status" value="6"/>
</dbReference>
<gene>
    <name evidence="15" type="primary">LOC109464766</name>
</gene>
<feature type="compositionally biased region" description="Low complexity" evidence="12">
    <location>
        <begin position="13"/>
        <end position="43"/>
    </location>
</feature>
<dbReference type="InterPro" id="IPR000436">
    <property type="entry name" value="Sushi_SCR_CCP_dom"/>
</dbReference>
<dbReference type="PANTHER" id="PTHR45656:SF4">
    <property type="entry name" value="PROTEIN CBR-CLEC-78"/>
    <property type="match status" value="1"/>
</dbReference>
<feature type="disulfide bond" evidence="11">
    <location>
        <begin position="332"/>
        <end position="359"/>
    </location>
</feature>
<dbReference type="SUPFAM" id="SSF57535">
    <property type="entry name" value="Complement control module/SCR domain"/>
    <property type="match status" value="6"/>
</dbReference>
<evidence type="ECO:0000256" key="10">
    <source>
        <dbReference type="ARBA" id="ARBA00023180"/>
    </source>
</evidence>
<keyword evidence="9 11" id="KW-1015">Disulfide bond</keyword>
<keyword evidence="2" id="KW-0964">Secreted</keyword>
<comment type="caution">
    <text evidence="11">Lacks conserved residue(s) required for the propagation of feature annotation.</text>
</comment>
<feature type="region of interest" description="Disordered" evidence="12">
    <location>
        <begin position="123"/>
        <end position="166"/>
    </location>
</feature>
<comment type="subcellular location">
    <subcellularLocation>
        <location evidence="1">Secreted</location>
    </subcellularLocation>
</comment>
<feature type="domain" description="Sushi" evidence="13">
    <location>
        <begin position="245"/>
        <end position="303"/>
    </location>
</feature>
<feature type="disulfide bond" evidence="11">
    <location>
        <begin position="390"/>
        <end position="417"/>
    </location>
</feature>
<name>A0A6P4Y4S8_BRABE</name>
<proteinExistence type="predicted"/>
<feature type="compositionally biased region" description="Basic and acidic residues" evidence="12">
    <location>
        <begin position="1"/>
        <end position="12"/>
    </location>
</feature>
<dbReference type="PROSITE" id="PS50923">
    <property type="entry name" value="SUSHI"/>
    <property type="match status" value="6"/>
</dbReference>
<dbReference type="PANTHER" id="PTHR45656">
    <property type="entry name" value="PROTEIN CBR-CLEC-78"/>
    <property type="match status" value="1"/>
</dbReference>
<dbReference type="GO" id="GO:0005576">
    <property type="term" value="C:extracellular region"/>
    <property type="evidence" value="ECO:0007669"/>
    <property type="project" value="UniProtKB-SubCell"/>
</dbReference>
<keyword evidence="7" id="KW-0106">Calcium</keyword>
<dbReference type="Proteomes" id="UP000515135">
    <property type="component" value="Unplaced"/>
</dbReference>
<keyword evidence="3" id="KW-0245">EGF-like domain</keyword>
<feature type="domain" description="Sushi" evidence="13">
    <location>
        <begin position="362"/>
        <end position="419"/>
    </location>
</feature>
<dbReference type="SMART" id="SM00032">
    <property type="entry name" value="CCP"/>
    <property type="match status" value="6"/>
</dbReference>
<dbReference type="GeneID" id="109464766"/>
<dbReference type="CDD" id="cd00033">
    <property type="entry name" value="CCP"/>
    <property type="match status" value="6"/>
</dbReference>
<dbReference type="KEGG" id="bbel:109464766"/>
<dbReference type="GO" id="GO:0007155">
    <property type="term" value="P:cell adhesion"/>
    <property type="evidence" value="ECO:0007669"/>
    <property type="project" value="UniProtKB-KW"/>
</dbReference>
<dbReference type="OrthoDB" id="5804959at2759"/>
<feature type="region of interest" description="Disordered" evidence="12">
    <location>
        <begin position="1"/>
        <end position="43"/>
    </location>
</feature>
<organism evidence="14 15">
    <name type="scientific">Branchiostoma belcheri</name>
    <name type="common">Amphioxus</name>
    <dbReference type="NCBI Taxonomy" id="7741"/>
    <lineage>
        <taxon>Eukaryota</taxon>
        <taxon>Metazoa</taxon>
        <taxon>Chordata</taxon>
        <taxon>Cephalochordata</taxon>
        <taxon>Leptocardii</taxon>
        <taxon>Amphioxiformes</taxon>
        <taxon>Branchiostomatidae</taxon>
        <taxon>Branchiostoma</taxon>
    </lineage>
</organism>
<dbReference type="FunFam" id="2.10.70.10:FF:000064">
    <property type="entry name" value="Fibulin 7"/>
    <property type="match status" value="3"/>
</dbReference>
<keyword evidence="10" id="KW-0325">Glycoprotein</keyword>
<evidence type="ECO:0000256" key="8">
    <source>
        <dbReference type="ARBA" id="ARBA00022889"/>
    </source>
</evidence>
<dbReference type="AlphaFoldDB" id="A0A6P4Y4S8"/>
<dbReference type="RefSeq" id="XP_019617399.1">
    <property type="nucleotide sequence ID" value="XM_019761840.1"/>
</dbReference>
<feature type="domain" description="Sushi" evidence="13">
    <location>
        <begin position="481"/>
        <end position="538"/>
    </location>
</feature>
<reference evidence="15" key="1">
    <citation type="submission" date="2025-08" db="UniProtKB">
        <authorList>
            <consortium name="RefSeq"/>
        </authorList>
    </citation>
    <scope>IDENTIFICATION</scope>
    <source>
        <tissue evidence="15">Gonad</tissue>
    </source>
</reference>
<feature type="domain" description="Sushi" evidence="13">
    <location>
        <begin position="423"/>
        <end position="480"/>
    </location>
</feature>
<evidence type="ECO:0000256" key="6">
    <source>
        <dbReference type="ARBA" id="ARBA00022737"/>
    </source>
</evidence>
<evidence type="ECO:0000256" key="4">
    <source>
        <dbReference type="ARBA" id="ARBA00022659"/>
    </source>
</evidence>
<keyword evidence="5" id="KW-0732">Signal</keyword>
<feature type="disulfide bond" evidence="11">
    <location>
        <begin position="451"/>
        <end position="478"/>
    </location>
</feature>
<feature type="disulfide bond" evidence="11">
    <location>
        <begin position="274"/>
        <end position="301"/>
    </location>
</feature>
<evidence type="ECO:0000256" key="5">
    <source>
        <dbReference type="ARBA" id="ARBA00022729"/>
    </source>
</evidence>
<keyword evidence="8" id="KW-0130">Cell adhesion</keyword>
<evidence type="ECO:0000256" key="9">
    <source>
        <dbReference type="ARBA" id="ARBA00023157"/>
    </source>
</evidence>
<keyword evidence="6" id="KW-0677">Repeat</keyword>
<evidence type="ECO:0000259" key="13">
    <source>
        <dbReference type="PROSITE" id="PS50923"/>
    </source>
</evidence>
<feature type="domain" description="Sushi" evidence="13">
    <location>
        <begin position="186"/>
        <end position="244"/>
    </location>
</feature>
<evidence type="ECO:0000256" key="12">
    <source>
        <dbReference type="SAM" id="MobiDB-lite"/>
    </source>
</evidence>
<dbReference type="Gene3D" id="2.10.70.10">
    <property type="entry name" value="Complement Module, domain 1"/>
    <property type="match status" value="6"/>
</dbReference>
<evidence type="ECO:0000256" key="1">
    <source>
        <dbReference type="ARBA" id="ARBA00004613"/>
    </source>
</evidence>
<evidence type="ECO:0000313" key="15">
    <source>
        <dbReference type="RefSeq" id="XP_019617399.1"/>
    </source>
</evidence>
<feature type="domain" description="Sushi" evidence="13">
    <location>
        <begin position="304"/>
        <end position="361"/>
    </location>
</feature>
<keyword evidence="14" id="KW-1185">Reference proteome</keyword>
<sequence length="550" mass="58102">MRSNTKETKPDPTTDSTTLQTTKPTTDFTTIQTTKPTTNSTTIQTTIRTTDSTTLQTTKPTTDSTTIQTTAPTTDLTTIQTTKRTTDFTTIQTTKRTTDSTTIQTTIPTTDSTTIQTTKRTTDSTTIQTTKPTTDSTTIQTTRPTTDSTTIQTSKPTTDSTTIQTTRHTTASTTLQTTFIPTTILAECPVLTVPTNGSLSPVGSNTYQDVVTFSCDQGYELDGSTSVTCQVDGTWSGNIPHCNAVQCAARQAPANGAVSPTGAVSYRNGVTFTCNTGYVLNGVGTAMCQADGTWSHTAPTCPPIQCPTVTAQANGAISTTATSYQTVVNFTCNPGYVLNGTTNTTCQANGTWGNPVPTCTPIQCPILTAPANGAFSTTETSYPTVVNFTCNLGYVLNGTTNTTCQADGTWSNLVRTCRGEMMRKCPTLTAPANGALSTTATFYQTVVNFTCNPGYVLNGTNNTTCQADGTWSNLVPTCRVRQCPTLTAPANGALSTTATSYQTVVNFTCNPGYVLSGTTNTTCQADGTWRNPVPTCRGEMSSTLIDTNSL</sequence>
<feature type="disulfide bond" evidence="11">
    <location>
        <begin position="215"/>
        <end position="242"/>
    </location>
</feature>
<dbReference type="InterPro" id="IPR051277">
    <property type="entry name" value="SEZ6_CSMD_C4BPB_Regulators"/>
</dbReference>
<evidence type="ECO:0000256" key="2">
    <source>
        <dbReference type="ARBA" id="ARBA00022525"/>
    </source>
</evidence>
<feature type="disulfide bond" evidence="11">
    <location>
        <begin position="509"/>
        <end position="536"/>
    </location>
</feature>
<keyword evidence="4 11" id="KW-0768">Sushi</keyword>
<accession>A0A6P4Y4S8</accession>
<evidence type="ECO:0000256" key="3">
    <source>
        <dbReference type="ARBA" id="ARBA00022536"/>
    </source>
</evidence>
<dbReference type="InterPro" id="IPR035976">
    <property type="entry name" value="Sushi/SCR/CCP_sf"/>
</dbReference>
<evidence type="ECO:0000256" key="11">
    <source>
        <dbReference type="PROSITE-ProRule" id="PRU00302"/>
    </source>
</evidence>